<evidence type="ECO:0000313" key="2">
    <source>
        <dbReference type="EMBL" id="KAK3596987.1"/>
    </source>
</evidence>
<reference evidence="2" key="1">
    <citation type="journal article" date="2021" name="Genome Biol. Evol.">
        <title>A High-Quality Reference Genome for a Parasitic Bivalve with Doubly Uniparental Inheritance (Bivalvia: Unionida).</title>
        <authorList>
            <person name="Smith C.H."/>
        </authorList>
    </citation>
    <scope>NUCLEOTIDE SEQUENCE</scope>
    <source>
        <strain evidence="2">CHS0354</strain>
    </source>
</reference>
<evidence type="ECO:0000256" key="1">
    <source>
        <dbReference type="SAM" id="MobiDB-lite"/>
    </source>
</evidence>
<keyword evidence="3" id="KW-1185">Reference proteome</keyword>
<protein>
    <submittedName>
        <fullName evidence="2">Uncharacterized protein</fullName>
    </submittedName>
</protein>
<name>A0AAE0W1H6_9BIVA</name>
<sequence length="51" mass="5956">VSRNLMCDDMENRTSTSDSLQRIPPGVRKSYDERMSKFHIDTVTETDEICF</sequence>
<feature type="non-terminal residue" evidence="2">
    <location>
        <position position="51"/>
    </location>
</feature>
<feature type="non-terminal residue" evidence="2">
    <location>
        <position position="1"/>
    </location>
</feature>
<evidence type="ECO:0000313" key="3">
    <source>
        <dbReference type="Proteomes" id="UP001195483"/>
    </source>
</evidence>
<gene>
    <name evidence="2" type="ORF">CHS0354_009124</name>
</gene>
<comment type="caution">
    <text evidence="2">The sequence shown here is derived from an EMBL/GenBank/DDBJ whole genome shotgun (WGS) entry which is preliminary data.</text>
</comment>
<dbReference type="Proteomes" id="UP001195483">
    <property type="component" value="Unassembled WGS sequence"/>
</dbReference>
<dbReference type="AlphaFoldDB" id="A0AAE0W1H6"/>
<feature type="region of interest" description="Disordered" evidence="1">
    <location>
        <begin position="1"/>
        <end position="28"/>
    </location>
</feature>
<accession>A0AAE0W1H6</accession>
<organism evidence="2 3">
    <name type="scientific">Potamilus streckersoni</name>
    <dbReference type="NCBI Taxonomy" id="2493646"/>
    <lineage>
        <taxon>Eukaryota</taxon>
        <taxon>Metazoa</taxon>
        <taxon>Spiralia</taxon>
        <taxon>Lophotrochozoa</taxon>
        <taxon>Mollusca</taxon>
        <taxon>Bivalvia</taxon>
        <taxon>Autobranchia</taxon>
        <taxon>Heteroconchia</taxon>
        <taxon>Palaeoheterodonta</taxon>
        <taxon>Unionida</taxon>
        <taxon>Unionoidea</taxon>
        <taxon>Unionidae</taxon>
        <taxon>Ambleminae</taxon>
        <taxon>Lampsilini</taxon>
        <taxon>Potamilus</taxon>
    </lineage>
</organism>
<proteinExistence type="predicted"/>
<dbReference type="EMBL" id="JAEAOA010000592">
    <property type="protein sequence ID" value="KAK3596987.1"/>
    <property type="molecule type" value="Genomic_DNA"/>
</dbReference>
<reference evidence="2" key="2">
    <citation type="journal article" date="2021" name="Genome Biol. Evol.">
        <title>Developing a high-quality reference genome for a parasitic bivalve with doubly uniparental inheritance (Bivalvia: Unionida).</title>
        <authorList>
            <person name="Smith C.H."/>
        </authorList>
    </citation>
    <scope>NUCLEOTIDE SEQUENCE</scope>
    <source>
        <strain evidence="2">CHS0354</strain>
        <tissue evidence="2">Mantle</tissue>
    </source>
</reference>
<reference evidence="2" key="3">
    <citation type="submission" date="2023-05" db="EMBL/GenBank/DDBJ databases">
        <authorList>
            <person name="Smith C.H."/>
        </authorList>
    </citation>
    <scope>NUCLEOTIDE SEQUENCE</scope>
    <source>
        <strain evidence="2">CHS0354</strain>
        <tissue evidence="2">Mantle</tissue>
    </source>
</reference>